<keyword evidence="1" id="KW-0472">Membrane</keyword>
<keyword evidence="1" id="KW-0812">Transmembrane</keyword>
<dbReference type="AlphaFoldDB" id="A0A6M0Q8Q3"/>
<dbReference type="EMBL" id="JAAIWM010000004">
    <property type="protein sequence ID" value="NEY72756.1"/>
    <property type="molecule type" value="Genomic_DNA"/>
</dbReference>
<proteinExistence type="predicted"/>
<evidence type="ECO:0000313" key="2">
    <source>
        <dbReference type="EMBL" id="NEY72756.1"/>
    </source>
</evidence>
<feature type="transmembrane region" description="Helical" evidence="1">
    <location>
        <begin position="38"/>
        <end position="56"/>
    </location>
</feature>
<gene>
    <name evidence="2" type="ORF">G4D63_13545</name>
</gene>
<keyword evidence="3" id="KW-1185">Reference proteome</keyword>
<keyword evidence="1" id="KW-1133">Transmembrane helix</keyword>
<dbReference type="RefSeq" id="WP_163179925.1">
    <property type="nucleotide sequence ID" value="NZ_JAAIWM010000004.1"/>
</dbReference>
<reference evidence="2 3" key="1">
    <citation type="submission" date="2020-02" db="EMBL/GenBank/DDBJ databases">
        <title>Bacillus aquiflavi sp. nov., isolated from yellow water of strong flavor Chinese baijiu in Yibin region of China.</title>
        <authorList>
            <person name="Xie J."/>
        </authorList>
    </citation>
    <scope>NUCLEOTIDE SEQUENCE [LARGE SCALE GENOMIC DNA]</scope>
    <source>
        <strain evidence="2 3">SA4</strain>
    </source>
</reference>
<sequence length="62" mass="7262">MEKSINLSVNQLERTTSNVTRVEQHSSFDEIMEKITNGMFNVILFGGIPYFLWIFIQFMMKG</sequence>
<dbReference type="Proteomes" id="UP000481043">
    <property type="component" value="Unassembled WGS sequence"/>
</dbReference>
<name>A0A6M0Q8Q3_9BACI</name>
<protein>
    <submittedName>
        <fullName evidence="2">Uncharacterized protein</fullName>
    </submittedName>
</protein>
<evidence type="ECO:0000256" key="1">
    <source>
        <dbReference type="SAM" id="Phobius"/>
    </source>
</evidence>
<comment type="caution">
    <text evidence="2">The sequence shown here is derived from an EMBL/GenBank/DDBJ whole genome shotgun (WGS) entry which is preliminary data.</text>
</comment>
<evidence type="ECO:0000313" key="3">
    <source>
        <dbReference type="Proteomes" id="UP000481043"/>
    </source>
</evidence>
<accession>A0A6M0Q8Q3</accession>
<organism evidence="2 3">
    <name type="scientific">Bacillus mesophilus</name>
    <dbReference type="NCBI Taxonomy" id="1808955"/>
    <lineage>
        <taxon>Bacteria</taxon>
        <taxon>Bacillati</taxon>
        <taxon>Bacillota</taxon>
        <taxon>Bacilli</taxon>
        <taxon>Bacillales</taxon>
        <taxon>Bacillaceae</taxon>
        <taxon>Bacillus</taxon>
    </lineage>
</organism>